<keyword evidence="20" id="KW-1185">Reference proteome</keyword>
<comment type="cofactor">
    <cofactor evidence="1">
        <name>Mg(2+)</name>
        <dbReference type="ChEBI" id="CHEBI:18420"/>
    </cofactor>
</comment>
<proteinExistence type="inferred from homology"/>
<dbReference type="PROSITE" id="PS00107">
    <property type="entry name" value="PROTEIN_KINASE_ATP"/>
    <property type="match status" value="1"/>
</dbReference>
<dbReference type="Pfam" id="PF00069">
    <property type="entry name" value="Pkinase"/>
    <property type="match status" value="1"/>
</dbReference>
<keyword evidence="10 14" id="KW-0067">ATP-binding</keyword>
<dbReference type="GO" id="GO:0050321">
    <property type="term" value="F:tau-protein kinase activity"/>
    <property type="evidence" value="ECO:0007669"/>
    <property type="project" value="TreeGrafter"/>
</dbReference>
<evidence type="ECO:0000256" key="4">
    <source>
        <dbReference type="ARBA" id="ARBA00022553"/>
    </source>
</evidence>
<keyword evidence="8 18" id="KW-0418">Kinase</keyword>
<evidence type="ECO:0000256" key="9">
    <source>
        <dbReference type="ARBA" id="ARBA00022782"/>
    </source>
</evidence>
<reference evidence="19" key="3">
    <citation type="submission" date="2018-07" db="EMBL/GenBank/DDBJ databases">
        <authorList>
            <person name="Mckenzie S.K."/>
            <person name="Kronauer D.J.C."/>
        </authorList>
    </citation>
    <scope>NUCLEOTIDE SEQUENCE</scope>
    <source>
        <strain evidence="19">Clonal line C1</strain>
    </source>
</reference>
<dbReference type="CDD" id="cd14162">
    <property type="entry name" value="STKc_TSSK4-like"/>
    <property type="match status" value="1"/>
</dbReference>
<dbReference type="EMBL" id="QOIP01000004">
    <property type="protein sequence ID" value="RLU24081.1"/>
    <property type="molecule type" value="Genomic_DNA"/>
</dbReference>
<dbReference type="EMBL" id="KK107046">
    <property type="protein sequence ID" value="EZA61755.1"/>
    <property type="molecule type" value="Genomic_DNA"/>
</dbReference>
<dbReference type="GO" id="GO:0000287">
    <property type="term" value="F:magnesium ion binding"/>
    <property type="evidence" value="ECO:0007669"/>
    <property type="project" value="UniProtKB-ARBA"/>
</dbReference>
<evidence type="ECO:0000313" key="18">
    <source>
        <dbReference type="EMBL" id="EZA61755.1"/>
    </source>
</evidence>
<evidence type="ECO:0000259" key="17">
    <source>
        <dbReference type="PROSITE" id="PS50011"/>
    </source>
</evidence>
<evidence type="ECO:0000256" key="13">
    <source>
        <dbReference type="ARBA" id="ARBA00022871"/>
    </source>
</evidence>
<feature type="region of interest" description="Disordered" evidence="16">
    <location>
        <begin position="349"/>
        <end position="371"/>
    </location>
</feature>
<evidence type="ECO:0000256" key="7">
    <source>
        <dbReference type="ARBA" id="ARBA00022741"/>
    </source>
</evidence>
<accession>A0A026X0D2</accession>
<feature type="binding site" evidence="14">
    <location>
        <position position="70"/>
    </location>
    <ligand>
        <name>ATP</name>
        <dbReference type="ChEBI" id="CHEBI:30616"/>
    </ligand>
</feature>
<dbReference type="STRING" id="2015173.A0A026X0D2"/>
<evidence type="ECO:0000256" key="1">
    <source>
        <dbReference type="ARBA" id="ARBA00001946"/>
    </source>
</evidence>
<dbReference type="InterPro" id="IPR011009">
    <property type="entry name" value="Kinase-like_dom_sf"/>
</dbReference>
<dbReference type="PANTHER" id="PTHR24346:SF102">
    <property type="entry name" value="TESTIS-SPECIFIC SERINE_THREONINE-PROTEIN KINASE 1"/>
    <property type="match status" value="1"/>
</dbReference>
<protein>
    <submittedName>
        <fullName evidence="18">Testis-specific serine/threonine-protein kinase</fullName>
    </submittedName>
</protein>
<dbReference type="GO" id="GO:0030154">
    <property type="term" value="P:cell differentiation"/>
    <property type="evidence" value="ECO:0007669"/>
    <property type="project" value="UniProtKB-KW"/>
</dbReference>
<dbReference type="InterPro" id="IPR000719">
    <property type="entry name" value="Prot_kinase_dom"/>
</dbReference>
<dbReference type="InterPro" id="IPR047908">
    <property type="entry name" value="TSSK4_cat"/>
</dbReference>
<sequence length="371" mass="42088">MATVPIMKCASNELLPGTRTTDEKDGEKLEKKLTVLESHGYALGKTIGAGSYATVKIAKSDRHDCQVAVKIVSKFQAPGEYLTKFLPREIEVVKGLKHPNLIRFLQAIETTHRVYIIMEYAQNGSLLDVIRRDTYIDELRSRRWFRQLLESIDYCHDRGIVHRDIKCENLLMDHHFNIKLSDFGFARGQMKPKNGEWPLSTTYCGSYAYASPEILRGAPYQPQLSDVWSMGVVLYAMVYGRLPFDDRNHAQLLKQVQSKVVFPKHPKVSQSCRSLITRILVPQSVRLCINDIKTDVWLETSVVAQTSISDLGHRFAGIMPAKPAIKESQTFDDHLVSIVPAIFQGTMNEKSKDDPIEDNAKIRKIDVNTKP</sequence>
<keyword evidence="13" id="KW-0744">Spermatogenesis</keyword>
<keyword evidence="6" id="KW-0479">Metal-binding</keyword>
<reference evidence="18 20" key="1">
    <citation type="journal article" date="2014" name="Curr. Biol.">
        <title>The genome of the clonal raider ant Cerapachys biroi.</title>
        <authorList>
            <person name="Oxley P.R."/>
            <person name="Ji L."/>
            <person name="Fetter-Pruneda I."/>
            <person name="McKenzie S.K."/>
            <person name="Li C."/>
            <person name="Hu H."/>
            <person name="Zhang G."/>
            <person name="Kronauer D.J."/>
        </authorList>
    </citation>
    <scope>NUCLEOTIDE SEQUENCE [LARGE SCALE GENOMIC DNA]</scope>
</reference>
<dbReference type="Proteomes" id="UP000279307">
    <property type="component" value="Chromosome 4"/>
</dbReference>
<evidence type="ECO:0000256" key="5">
    <source>
        <dbReference type="ARBA" id="ARBA00022679"/>
    </source>
</evidence>
<dbReference type="PANTHER" id="PTHR24346">
    <property type="entry name" value="MAP/MICROTUBULE AFFINITY-REGULATING KINASE"/>
    <property type="match status" value="1"/>
</dbReference>
<dbReference type="GO" id="GO:0007283">
    <property type="term" value="P:spermatogenesis"/>
    <property type="evidence" value="ECO:0007669"/>
    <property type="project" value="UniProtKB-KW"/>
</dbReference>
<dbReference type="InterPro" id="IPR008271">
    <property type="entry name" value="Ser/Thr_kinase_AS"/>
</dbReference>
<keyword evidence="5" id="KW-0808">Transferase</keyword>
<keyword evidence="12" id="KW-0832">Ubl conjugation</keyword>
<dbReference type="FunFam" id="3.30.200.20:FF:000042">
    <property type="entry name" value="Aurora kinase A"/>
    <property type="match status" value="1"/>
</dbReference>
<evidence type="ECO:0000256" key="15">
    <source>
        <dbReference type="RuleBase" id="RU000304"/>
    </source>
</evidence>
<keyword evidence="11" id="KW-0460">Magnesium</keyword>
<evidence type="ECO:0000313" key="19">
    <source>
        <dbReference type="EMBL" id="RLU24081.1"/>
    </source>
</evidence>
<dbReference type="AlphaFoldDB" id="A0A026X0D2"/>
<dbReference type="Gene3D" id="1.10.510.10">
    <property type="entry name" value="Transferase(Phosphotransferase) domain 1"/>
    <property type="match status" value="1"/>
</dbReference>
<dbReference type="FunFam" id="1.10.510.10:FF:000658">
    <property type="entry name" value="Protein CBG12184"/>
    <property type="match status" value="1"/>
</dbReference>
<evidence type="ECO:0000256" key="16">
    <source>
        <dbReference type="SAM" id="MobiDB-lite"/>
    </source>
</evidence>
<evidence type="ECO:0000256" key="2">
    <source>
        <dbReference type="ARBA" id="ARBA00022473"/>
    </source>
</evidence>
<evidence type="ECO:0000256" key="12">
    <source>
        <dbReference type="ARBA" id="ARBA00022843"/>
    </source>
</evidence>
<dbReference type="GO" id="GO:0005737">
    <property type="term" value="C:cytoplasm"/>
    <property type="evidence" value="ECO:0007669"/>
    <property type="project" value="TreeGrafter"/>
</dbReference>
<dbReference type="PROSITE" id="PS50011">
    <property type="entry name" value="PROTEIN_KINASE_DOM"/>
    <property type="match status" value="1"/>
</dbReference>
<keyword evidence="2" id="KW-0217">Developmental protein</keyword>
<organism evidence="18 20">
    <name type="scientific">Ooceraea biroi</name>
    <name type="common">Clonal raider ant</name>
    <name type="synonym">Cerapachys biroi</name>
    <dbReference type="NCBI Taxonomy" id="2015173"/>
    <lineage>
        <taxon>Eukaryota</taxon>
        <taxon>Metazoa</taxon>
        <taxon>Ecdysozoa</taxon>
        <taxon>Arthropoda</taxon>
        <taxon>Hexapoda</taxon>
        <taxon>Insecta</taxon>
        <taxon>Pterygota</taxon>
        <taxon>Neoptera</taxon>
        <taxon>Endopterygota</taxon>
        <taxon>Hymenoptera</taxon>
        <taxon>Apocrita</taxon>
        <taxon>Aculeata</taxon>
        <taxon>Formicoidea</taxon>
        <taxon>Formicidae</taxon>
        <taxon>Dorylinae</taxon>
        <taxon>Ooceraea</taxon>
    </lineage>
</organism>
<dbReference type="InterPro" id="IPR017441">
    <property type="entry name" value="Protein_kinase_ATP_BS"/>
</dbReference>
<dbReference type="GO" id="GO:0035556">
    <property type="term" value="P:intracellular signal transduction"/>
    <property type="evidence" value="ECO:0007669"/>
    <property type="project" value="TreeGrafter"/>
</dbReference>
<evidence type="ECO:0000256" key="11">
    <source>
        <dbReference type="ARBA" id="ARBA00022842"/>
    </source>
</evidence>
<keyword evidence="4" id="KW-0597">Phosphoprotein</keyword>
<evidence type="ECO:0000256" key="3">
    <source>
        <dbReference type="ARBA" id="ARBA00022527"/>
    </source>
</evidence>
<evidence type="ECO:0000256" key="14">
    <source>
        <dbReference type="PROSITE-ProRule" id="PRU10141"/>
    </source>
</evidence>
<dbReference type="SMART" id="SM00220">
    <property type="entry name" value="S_TKc"/>
    <property type="match status" value="1"/>
</dbReference>
<dbReference type="GO" id="GO:0005524">
    <property type="term" value="F:ATP binding"/>
    <property type="evidence" value="ECO:0007669"/>
    <property type="project" value="UniProtKB-UniRule"/>
</dbReference>
<feature type="domain" description="Protein kinase" evidence="17">
    <location>
        <begin position="41"/>
        <end position="298"/>
    </location>
</feature>
<dbReference type="OMA" id="EWIQHYG"/>
<reference evidence="19" key="2">
    <citation type="journal article" date="2018" name="Genome Res.">
        <title>The genomic architecture and molecular evolution of ant odorant receptors.</title>
        <authorList>
            <person name="McKenzie S.K."/>
            <person name="Kronauer D.J.C."/>
        </authorList>
    </citation>
    <scope>NUCLEOTIDE SEQUENCE [LARGE SCALE GENOMIC DNA]</scope>
    <source>
        <strain evidence="19">Clonal line C1</strain>
    </source>
</reference>
<keyword evidence="3 15" id="KW-0723">Serine/threonine-protein kinase</keyword>
<dbReference type="PROSITE" id="PS00108">
    <property type="entry name" value="PROTEIN_KINASE_ST"/>
    <property type="match status" value="1"/>
</dbReference>
<keyword evidence="7 14" id="KW-0547">Nucleotide-binding</keyword>
<evidence type="ECO:0000256" key="8">
    <source>
        <dbReference type="ARBA" id="ARBA00022777"/>
    </source>
</evidence>
<dbReference type="Proteomes" id="UP000053097">
    <property type="component" value="Unassembled WGS sequence"/>
</dbReference>
<evidence type="ECO:0000313" key="20">
    <source>
        <dbReference type="Proteomes" id="UP000053097"/>
    </source>
</evidence>
<dbReference type="SUPFAM" id="SSF56112">
    <property type="entry name" value="Protein kinase-like (PK-like)"/>
    <property type="match status" value="1"/>
</dbReference>
<dbReference type="OrthoDB" id="504170at2759"/>
<keyword evidence="9" id="KW-0221">Differentiation</keyword>
<name>A0A026X0D2_OOCBI</name>
<dbReference type="GO" id="GO:0000226">
    <property type="term" value="P:microtubule cytoskeleton organization"/>
    <property type="evidence" value="ECO:0007669"/>
    <property type="project" value="TreeGrafter"/>
</dbReference>
<gene>
    <name evidence="19" type="ORF">DMN91_004290</name>
    <name evidence="18" type="ORF">X777_09376</name>
</gene>
<evidence type="ECO:0000256" key="10">
    <source>
        <dbReference type="ARBA" id="ARBA00022840"/>
    </source>
</evidence>
<evidence type="ECO:0000256" key="6">
    <source>
        <dbReference type="ARBA" id="ARBA00022723"/>
    </source>
</evidence>
<comment type="similarity">
    <text evidence="15">Belongs to the protein kinase superfamily.</text>
</comment>